<proteinExistence type="predicted"/>
<keyword evidence="3" id="KW-1185">Reference proteome</keyword>
<evidence type="ECO:0000313" key="2">
    <source>
        <dbReference type="EMBL" id="GAA1536194.1"/>
    </source>
</evidence>
<evidence type="ECO:0000256" key="1">
    <source>
        <dbReference type="SAM" id="MobiDB-lite"/>
    </source>
</evidence>
<comment type="caution">
    <text evidence="2">The sequence shown here is derived from an EMBL/GenBank/DDBJ whole genome shotgun (WGS) entry which is preliminary data.</text>
</comment>
<gene>
    <name evidence="2" type="ORF">GCM10009762_07680</name>
</gene>
<organism evidence="2 3">
    <name type="scientific">Dermacoccus barathri</name>
    <dbReference type="NCBI Taxonomy" id="322601"/>
    <lineage>
        <taxon>Bacteria</taxon>
        <taxon>Bacillati</taxon>
        <taxon>Actinomycetota</taxon>
        <taxon>Actinomycetes</taxon>
        <taxon>Micrococcales</taxon>
        <taxon>Dermacoccaceae</taxon>
        <taxon>Dermacoccus</taxon>
    </lineage>
</organism>
<evidence type="ECO:0008006" key="4">
    <source>
        <dbReference type="Google" id="ProtNLM"/>
    </source>
</evidence>
<evidence type="ECO:0000313" key="3">
    <source>
        <dbReference type="Proteomes" id="UP001501288"/>
    </source>
</evidence>
<accession>A0ABN2B8S8</accession>
<name>A0ABN2B8S8_9MICO</name>
<reference evidence="2 3" key="1">
    <citation type="journal article" date="2019" name="Int. J. Syst. Evol. Microbiol.">
        <title>The Global Catalogue of Microorganisms (GCM) 10K type strain sequencing project: providing services to taxonomists for standard genome sequencing and annotation.</title>
        <authorList>
            <consortium name="The Broad Institute Genomics Platform"/>
            <consortium name="The Broad Institute Genome Sequencing Center for Infectious Disease"/>
            <person name="Wu L."/>
            <person name="Ma J."/>
        </authorList>
    </citation>
    <scope>NUCLEOTIDE SEQUENCE [LARGE SCALE GENOMIC DNA]</scope>
    <source>
        <strain evidence="2 3">JCM 14588</strain>
    </source>
</reference>
<feature type="region of interest" description="Disordered" evidence="1">
    <location>
        <begin position="1"/>
        <end position="33"/>
    </location>
</feature>
<dbReference type="EMBL" id="BAAANV010000020">
    <property type="protein sequence ID" value="GAA1536194.1"/>
    <property type="molecule type" value="Genomic_DNA"/>
</dbReference>
<feature type="compositionally biased region" description="Polar residues" evidence="1">
    <location>
        <begin position="21"/>
        <end position="33"/>
    </location>
</feature>
<protein>
    <recommendedName>
        <fullName evidence="4">ABC transporter ATP-binding protein</fullName>
    </recommendedName>
</protein>
<dbReference type="Proteomes" id="UP001501288">
    <property type="component" value="Unassembled WGS sequence"/>
</dbReference>
<sequence>MPARNAKTGRYIATTTAARSPRTSVVSKAGKSASTGYRSAITGRYVTSATAKRHPETTIAEGCH</sequence>